<sequence length="114" mass="13121">MEDFPILDISPLNPLISLHFQRLLELLKARALRRTTEVIVHEFHYKFVVLSFVSPFFRVWEGFFQKIPPGYPPLFSSVPLGKPHWFLFDHSPHPVILGGYLAPLAIKILVDSVA</sequence>
<evidence type="ECO:0000313" key="1">
    <source>
        <dbReference type="EMBL" id="PPE06368.1"/>
    </source>
</evidence>
<comment type="caution">
    <text evidence="1">The sequence shown here is derived from an EMBL/GenBank/DDBJ whole genome shotgun (WGS) entry which is preliminary data.</text>
</comment>
<protein>
    <submittedName>
        <fullName evidence="1">Uncharacterized protein</fullName>
    </submittedName>
</protein>
<dbReference type="EMBL" id="PHHC01000031">
    <property type="protein sequence ID" value="PPE06368.1"/>
    <property type="molecule type" value="Genomic_DNA"/>
</dbReference>
<evidence type="ECO:0000313" key="2">
    <source>
        <dbReference type="Proteomes" id="UP000239425"/>
    </source>
</evidence>
<gene>
    <name evidence="1" type="ORF">HCUR_00134</name>
</gene>
<name>A0A2S5RGE6_9PROT</name>
<proteinExistence type="predicted"/>
<keyword evidence="2" id="KW-1185">Reference proteome</keyword>
<reference evidence="1 2" key="1">
    <citation type="submission" date="2017-11" db="EMBL/GenBank/DDBJ databases">
        <title>Comparative genomic analysis of Holospora spp., intranuclear symbionts of paramecia.</title>
        <authorList>
            <person name="Garushyants S.K."/>
            <person name="Beliavskaya A."/>
            <person name="Malko D.B."/>
            <person name="Logacheva M.D."/>
            <person name="Rautian M.S."/>
            <person name="Gelfand M.S."/>
        </authorList>
    </citation>
    <scope>NUCLEOTIDE SEQUENCE [LARGE SCALE GENOMIC DNA]</scope>
    <source>
        <strain evidence="2">02AZ16</strain>
    </source>
</reference>
<dbReference type="AlphaFoldDB" id="A0A2S5RGE6"/>
<dbReference type="Proteomes" id="UP000239425">
    <property type="component" value="Unassembled WGS sequence"/>
</dbReference>
<accession>A0A2S5RGE6</accession>
<organism evidence="1 2">
    <name type="scientific">Holospora curviuscula</name>
    <dbReference type="NCBI Taxonomy" id="1082868"/>
    <lineage>
        <taxon>Bacteria</taxon>
        <taxon>Pseudomonadati</taxon>
        <taxon>Pseudomonadota</taxon>
        <taxon>Alphaproteobacteria</taxon>
        <taxon>Holosporales</taxon>
        <taxon>Holosporaceae</taxon>
        <taxon>Holospora</taxon>
    </lineage>
</organism>